<keyword evidence="1" id="KW-0812">Transmembrane</keyword>
<evidence type="ECO:0000256" key="1">
    <source>
        <dbReference type="SAM" id="Phobius"/>
    </source>
</evidence>
<feature type="transmembrane region" description="Helical" evidence="1">
    <location>
        <begin position="96"/>
        <end position="117"/>
    </location>
</feature>
<feature type="transmembrane region" description="Helical" evidence="1">
    <location>
        <begin position="208"/>
        <end position="228"/>
    </location>
</feature>
<feature type="transmembrane region" description="Helical" evidence="1">
    <location>
        <begin position="129"/>
        <end position="149"/>
    </location>
</feature>
<keyword evidence="3" id="KW-1185">Reference proteome</keyword>
<reference evidence="2 3" key="1">
    <citation type="journal article" date="2020" name="Nature">
        <title>Bacterial chemolithoautotrophy via manganese oxidation.</title>
        <authorList>
            <person name="Yu H."/>
            <person name="Leadbetter J.R."/>
        </authorList>
    </citation>
    <scope>NUCLEOTIDE SEQUENCE [LARGE SCALE GENOMIC DNA]</scope>
    <source>
        <strain evidence="2 3">Mn-1</strain>
    </source>
</reference>
<feature type="transmembrane region" description="Helical" evidence="1">
    <location>
        <begin position="6"/>
        <end position="28"/>
    </location>
</feature>
<feature type="transmembrane region" description="Helical" evidence="1">
    <location>
        <begin position="40"/>
        <end position="58"/>
    </location>
</feature>
<organism evidence="2 3">
    <name type="scientific">Candidatus Manganitrophus noduliformans</name>
    <dbReference type="NCBI Taxonomy" id="2606439"/>
    <lineage>
        <taxon>Bacteria</taxon>
        <taxon>Pseudomonadati</taxon>
        <taxon>Nitrospirota</taxon>
        <taxon>Nitrospiria</taxon>
        <taxon>Candidatus Troglogloeales</taxon>
        <taxon>Candidatus Manganitrophaceae</taxon>
        <taxon>Candidatus Manganitrophus</taxon>
    </lineage>
</organism>
<evidence type="ECO:0000313" key="2">
    <source>
        <dbReference type="EMBL" id="NKE69496.1"/>
    </source>
</evidence>
<dbReference type="RefSeq" id="WP_168057793.1">
    <property type="nucleotide sequence ID" value="NZ_VTOW01000001.1"/>
</dbReference>
<dbReference type="AlphaFoldDB" id="A0A7X6DLP1"/>
<accession>A0A7X6DLP1</accession>
<sequence length="268" mass="29399">MGRIQEIAFLVFGQLAVGGAFLLSLPSLETVGLGFFRTNGLVFFLTLLLGLFLFPIPFSAGLGWSGAILFGYSLFALLLFIYNLRLWFRHPHHSRPLLWGATGAGVVAILASVVYYLPPSAGPIRALSLSLYFLISSLLLGAGVLAMLLGHSYLTRPSLSIVPLRNLAKLFMWLVFVEGGLALLNLLLTSESERLRNALLLNTFEGLYLWIRLLIGIGGPMIIAPMILQTVKERATMSATGLLYIAMMMVIIGEIFSRFFLLVDVGFL</sequence>
<dbReference type="EMBL" id="VTOW01000001">
    <property type="protein sequence ID" value="NKE69496.1"/>
    <property type="molecule type" value="Genomic_DNA"/>
</dbReference>
<protein>
    <submittedName>
        <fullName evidence="2">Uncharacterized protein</fullName>
    </submittedName>
</protein>
<keyword evidence="1" id="KW-0472">Membrane</keyword>
<dbReference type="Proteomes" id="UP000534783">
    <property type="component" value="Unassembled WGS sequence"/>
</dbReference>
<evidence type="ECO:0000313" key="3">
    <source>
        <dbReference type="Proteomes" id="UP000534783"/>
    </source>
</evidence>
<feature type="transmembrane region" description="Helical" evidence="1">
    <location>
        <begin position="170"/>
        <end position="188"/>
    </location>
</feature>
<name>A0A7X6DLP1_9BACT</name>
<proteinExistence type="predicted"/>
<feature type="transmembrane region" description="Helical" evidence="1">
    <location>
        <begin position="240"/>
        <end position="261"/>
    </location>
</feature>
<feature type="transmembrane region" description="Helical" evidence="1">
    <location>
        <begin position="64"/>
        <end position="84"/>
    </location>
</feature>
<gene>
    <name evidence="2" type="ORF">MNODULE_01855</name>
</gene>
<keyword evidence="1" id="KW-1133">Transmembrane helix</keyword>
<comment type="caution">
    <text evidence="2">The sequence shown here is derived from an EMBL/GenBank/DDBJ whole genome shotgun (WGS) entry which is preliminary data.</text>
</comment>